<keyword evidence="2" id="KW-0597">Phosphoprotein</keyword>
<dbReference type="WBParaSite" id="PSU_v2.g12524.t1">
    <property type="protein sequence ID" value="PSU_v2.g12524.t1"/>
    <property type="gene ID" value="PSU_v2.g12524"/>
</dbReference>
<dbReference type="InterPro" id="IPR000873">
    <property type="entry name" value="AMP-dep_synth/lig_dom"/>
</dbReference>
<feature type="domain" description="AMP-dependent synthetase/ligase" evidence="3">
    <location>
        <begin position="22"/>
        <end position="367"/>
    </location>
</feature>
<keyword evidence="1" id="KW-0596">Phosphopantetheine</keyword>
<evidence type="ECO:0000256" key="2">
    <source>
        <dbReference type="ARBA" id="ARBA00022553"/>
    </source>
</evidence>
<evidence type="ECO:0000313" key="6">
    <source>
        <dbReference type="WBParaSite" id="PSU_v2.g12524.t1"/>
    </source>
</evidence>
<evidence type="ECO:0000259" key="4">
    <source>
        <dbReference type="Pfam" id="PF13193"/>
    </source>
</evidence>
<name>A0A914XZY2_9BILA</name>
<evidence type="ECO:0000313" key="5">
    <source>
        <dbReference type="Proteomes" id="UP000887577"/>
    </source>
</evidence>
<proteinExistence type="predicted"/>
<feature type="domain" description="AMP-binding enzyme C-terminal" evidence="4">
    <location>
        <begin position="429"/>
        <end position="493"/>
    </location>
</feature>
<protein>
    <submittedName>
        <fullName evidence="6">Uncharacterized protein</fullName>
    </submittedName>
</protein>
<evidence type="ECO:0000256" key="1">
    <source>
        <dbReference type="ARBA" id="ARBA00022450"/>
    </source>
</evidence>
<dbReference type="InterPro" id="IPR020845">
    <property type="entry name" value="AMP-binding_CS"/>
</dbReference>
<organism evidence="5 6">
    <name type="scientific">Panagrolaimus superbus</name>
    <dbReference type="NCBI Taxonomy" id="310955"/>
    <lineage>
        <taxon>Eukaryota</taxon>
        <taxon>Metazoa</taxon>
        <taxon>Ecdysozoa</taxon>
        <taxon>Nematoda</taxon>
        <taxon>Chromadorea</taxon>
        <taxon>Rhabditida</taxon>
        <taxon>Tylenchina</taxon>
        <taxon>Panagrolaimomorpha</taxon>
        <taxon>Panagrolaimoidea</taxon>
        <taxon>Panagrolaimidae</taxon>
        <taxon>Panagrolaimus</taxon>
    </lineage>
</organism>
<sequence length="508" mass="57806">MSPDDKDTLIDLFNKISKSDRRNDIVLQDLNRKWTLGELDEITDKLAKFFISRFNTQKGSCIAIFMNKCAEYVISYIAALKAGGAYLPLDISYPENLLNSVLEEVKPTVVCTLSTFASKLPSSVSIFDFSVKTWQKDISISDNTELPKDITPDDLAYIVYSSGTTGKPKGIACPHRGAVLSYKFRFTHFPYETDDVVACNVFFVWELLRPILQGIKMTIIPDDIIYDPLALCQFLEKYNVTRMLFTPSLLETVLDTQNDEILQKSFKKFRVIWLCGEVVTTQLLNRVMKVLHHVQVVNLYSISECHDVSVENLTEFYKRGEERKYCPVGKLIPGVKLLILDTNLRKVPIGVPGEIYVAGPTLARGYLNRPELNKNRFLNVPEDYKNEMGIRMYRTGDWGYLLANSNLEICGRCDTLVKIRGYSVEIQAIENTLLKLPYIASCAVQSIGAEGDDKQLAAYIVLNQNISRKTIRADLKMRLPFYMVPNFFVFMEKYGILKHTQFSPDLSA</sequence>
<evidence type="ECO:0000259" key="3">
    <source>
        <dbReference type="Pfam" id="PF00501"/>
    </source>
</evidence>
<dbReference type="InterPro" id="IPR042099">
    <property type="entry name" value="ANL_N_sf"/>
</dbReference>
<accession>A0A914XZY2</accession>
<dbReference type="Pfam" id="PF00501">
    <property type="entry name" value="AMP-binding"/>
    <property type="match status" value="1"/>
</dbReference>
<dbReference type="CDD" id="cd05930">
    <property type="entry name" value="A_NRPS"/>
    <property type="match status" value="1"/>
</dbReference>
<dbReference type="AlphaFoldDB" id="A0A914XZY2"/>
<dbReference type="Proteomes" id="UP000887577">
    <property type="component" value="Unplaced"/>
</dbReference>
<dbReference type="Gene3D" id="3.40.50.12780">
    <property type="entry name" value="N-terminal domain of ligase-like"/>
    <property type="match status" value="1"/>
</dbReference>
<dbReference type="InterPro" id="IPR045851">
    <property type="entry name" value="AMP-bd_C_sf"/>
</dbReference>
<dbReference type="PANTHER" id="PTHR44845">
    <property type="entry name" value="CARRIER DOMAIN-CONTAINING PROTEIN"/>
    <property type="match status" value="1"/>
</dbReference>
<dbReference type="Pfam" id="PF13193">
    <property type="entry name" value="AMP-binding_C"/>
    <property type="match status" value="1"/>
</dbReference>
<reference evidence="6" key="1">
    <citation type="submission" date="2022-11" db="UniProtKB">
        <authorList>
            <consortium name="WormBaseParasite"/>
        </authorList>
    </citation>
    <scope>IDENTIFICATION</scope>
</reference>
<dbReference type="SUPFAM" id="SSF56801">
    <property type="entry name" value="Acetyl-CoA synthetase-like"/>
    <property type="match status" value="1"/>
</dbReference>
<dbReference type="PROSITE" id="PS00455">
    <property type="entry name" value="AMP_BINDING"/>
    <property type="match status" value="1"/>
</dbReference>
<dbReference type="PANTHER" id="PTHR44845:SF6">
    <property type="entry name" value="BETA-ALANINE-ACTIVATING ENZYME"/>
    <property type="match status" value="1"/>
</dbReference>
<keyword evidence="5" id="KW-1185">Reference proteome</keyword>
<dbReference type="Gene3D" id="3.30.300.30">
    <property type="match status" value="1"/>
</dbReference>
<dbReference type="InterPro" id="IPR025110">
    <property type="entry name" value="AMP-bd_C"/>
</dbReference>